<reference evidence="9 10" key="1">
    <citation type="submission" date="2016-10" db="EMBL/GenBank/DDBJ databases">
        <authorList>
            <person name="de Groot N.N."/>
        </authorList>
    </citation>
    <scope>NUCLEOTIDE SEQUENCE [LARGE SCALE GENOMIC DNA]</scope>
    <source>
        <strain evidence="9 10">CGMCC 1.9109</strain>
    </source>
</reference>
<feature type="transmembrane region" description="Helical" evidence="7">
    <location>
        <begin position="283"/>
        <end position="305"/>
    </location>
</feature>
<dbReference type="STRING" id="637679.GCA_001550055_03640"/>
<dbReference type="PANTHER" id="PTHR33406:SF12">
    <property type="entry name" value="BLR2997 PROTEIN"/>
    <property type="match status" value="1"/>
</dbReference>
<keyword evidence="5 7" id="KW-0472">Membrane</keyword>
<feature type="transmembrane region" description="Helical" evidence="7">
    <location>
        <begin position="707"/>
        <end position="731"/>
    </location>
</feature>
<keyword evidence="3 7" id="KW-0812">Transmembrane</keyword>
<evidence type="ECO:0000256" key="7">
    <source>
        <dbReference type="SAM" id="Phobius"/>
    </source>
</evidence>
<feature type="transmembrane region" description="Helical" evidence="7">
    <location>
        <begin position="615"/>
        <end position="633"/>
    </location>
</feature>
<dbReference type="InterPro" id="IPR050545">
    <property type="entry name" value="Mycobact_MmpL"/>
</dbReference>
<name>A0A1G7BFQ5_9PROT</name>
<feature type="region of interest" description="Disordered" evidence="6">
    <location>
        <begin position="773"/>
        <end position="792"/>
    </location>
</feature>
<keyword evidence="10" id="KW-1185">Reference proteome</keyword>
<feature type="transmembrane region" description="Helical" evidence="7">
    <location>
        <begin position="640"/>
        <end position="660"/>
    </location>
</feature>
<feature type="transmembrane region" description="Helical" evidence="7">
    <location>
        <begin position="743"/>
        <end position="765"/>
    </location>
</feature>
<dbReference type="RefSeq" id="WP_068307614.1">
    <property type="nucleotide sequence ID" value="NZ_FNAK01000005.1"/>
</dbReference>
<evidence type="ECO:0000256" key="3">
    <source>
        <dbReference type="ARBA" id="ARBA00022692"/>
    </source>
</evidence>
<feature type="transmembrane region" description="Helical" evidence="7">
    <location>
        <begin position="256"/>
        <end position="277"/>
    </location>
</feature>
<evidence type="ECO:0000256" key="1">
    <source>
        <dbReference type="ARBA" id="ARBA00004651"/>
    </source>
</evidence>
<organism evidence="9 10">
    <name type="scientific">Kordiimonas lacus</name>
    <dbReference type="NCBI Taxonomy" id="637679"/>
    <lineage>
        <taxon>Bacteria</taxon>
        <taxon>Pseudomonadati</taxon>
        <taxon>Pseudomonadota</taxon>
        <taxon>Alphaproteobacteria</taxon>
        <taxon>Kordiimonadales</taxon>
        <taxon>Kordiimonadaceae</taxon>
        <taxon>Kordiimonas</taxon>
    </lineage>
</organism>
<evidence type="ECO:0000256" key="4">
    <source>
        <dbReference type="ARBA" id="ARBA00022989"/>
    </source>
</evidence>
<dbReference type="EMBL" id="FNAK01000005">
    <property type="protein sequence ID" value="SDE25256.1"/>
    <property type="molecule type" value="Genomic_DNA"/>
</dbReference>
<comment type="subcellular location">
    <subcellularLocation>
        <location evidence="1">Cell membrane</location>
        <topology evidence="1">Multi-pass membrane protein</topology>
    </subcellularLocation>
</comment>
<sequence length="792" mass="87229">MPKTMTAMDEFAVRLAKFVIGHRWLVIFATLLTTAAVTYGAQFLQMSNNYRDFFSESNPELQAFEEFQGTYTKNDNFFFTIVPEEGDVFTAETLALVEELTTEAWQIPFSLRVDSVTNFQHTWADEDDLIVEDLVKGAESLTAEELAEKSQVAITEPLLRDQLVARDGRAIAVNVVLQYPQVDPFEVPQAVEYARTLRADLLQKYPGHKIYMTGVSMLNMAFQEAGMKDVMTMIPLMYGLLLLLMAVTVRSIAGTLVTLLMIAFASMIGMGAAGFYGVALTPIALSAPTIILTLAIADAVHILITMRNSMKAGMTKRDALIEAVRVNFLAVMITSLTTAIGFLALNFGDAPPFWHLGNISAVGIVAAWAMSVTFLPAMMSLLPVRAPKLAAANENNFFARLADFVVAHNKKLFYGIGAFAIVLISAVPQIEFNDQWTEYFDESIEFRRDSDASTEYFGFYPIEFSVLAKGEGGVSEPEFLQKLDEFTQFLRQQPNVTHVYSLTDIMKRLNRNMHADEASWYKLPDDRELSAQYLLLYELSLPYGLDLNDRVNIDKSATRVTATLTNTSTLETKVFLDAARGWITENAPEYMQATVPTSAQVMFTYVAERNVESMIAGNIIAIVAIGIVMMFALKSARLGALSMVPNGLPIVVAFGAWALMVGTVGFSVAAVASVSLGIVVDDTVHFLAKYVRGIREKGYDRAGAIKYAFETVGMALVVNTVILVIGFAYLATSHFKMNADMGLLTALAITFALLFDFLFLPALMLRGSGKLISGQKDDSEGVQQNVQTQPAE</sequence>
<keyword evidence="2" id="KW-1003">Cell membrane</keyword>
<feature type="compositionally biased region" description="Polar residues" evidence="6">
    <location>
        <begin position="781"/>
        <end position="792"/>
    </location>
</feature>
<feature type="transmembrane region" description="Helical" evidence="7">
    <location>
        <begin position="326"/>
        <end position="347"/>
    </location>
</feature>
<evidence type="ECO:0000313" key="10">
    <source>
        <dbReference type="Proteomes" id="UP000183685"/>
    </source>
</evidence>
<dbReference type="PROSITE" id="PS50156">
    <property type="entry name" value="SSD"/>
    <property type="match status" value="1"/>
</dbReference>
<dbReference type="Proteomes" id="UP000183685">
    <property type="component" value="Unassembled WGS sequence"/>
</dbReference>
<dbReference type="InterPro" id="IPR000731">
    <property type="entry name" value="SSD"/>
</dbReference>
<keyword evidence="4 7" id="KW-1133">Transmembrane helix</keyword>
<evidence type="ECO:0000259" key="8">
    <source>
        <dbReference type="PROSITE" id="PS50156"/>
    </source>
</evidence>
<feature type="domain" description="SSD" evidence="8">
    <location>
        <begin position="256"/>
        <end position="381"/>
    </location>
</feature>
<evidence type="ECO:0000256" key="6">
    <source>
        <dbReference type="SAM" id="MobiDB-lite"/>
    </source>
</evidence>
<dbReference type="InterPro" id="IPR004869">
    <property type="entry name" value="MMPL_dom"/>
</dbReference>
<dbReference type="SUPFAM" id="SSF82866">
    <property type="entry name" value="Multidrug efflux transporter AcrB transmembrane domain"/>
    <property type="match status" value="2"/>
</dbReference>
<evidence type="ECO:0000313" key="9">
    <source>
        <dbReference type="EMBL" id="SDE25256.1"/>
    </source>
</evidence>
<dbReference type="PANTHER" id="PTHR33406">
    <property type="entry name" value="MEMBRANE PROTEIN MJ1562-RELATED"/>
    <property type="match status" value="1"/>
</dbReference>
<dbReference type="Gene3D" id="1.20.1640.10">
    <property type="entry name" value="Multidrug efflux transporter AcrB transmembrane domain"/>
    <property type="match status" value="2"/>
</dbReference>
<dbReference type="AlphaFoldDB" id="A0A1G7BFQ5"/>
<evidence type="ECO:0000256" key="5">
    <source>
        <dbReference type="ARBA" id="ARBA00023136"/>
    </source>
</evidence>
<gene>
    <name evidence="9" type="ORF">SAMN04488071_2475</name>
</gene>
<feature type="transmembrane region" description="Helical" evidence="7">
    <location>
        <begin position="353"/>
        <end position="375"/>
    </location>
</feature>
<proteinExistence type="predicted"/>
<dbReference type="Pfam" id="PF03176">
    <property type="entry name" value="MMPL"/>
    <property type="match status" value="2"/>
</dbReference>
<accession>A0A1G7BFQ5</accession>
<dbReference type="GO" id="GO:0005886">
    <property type="term" value="C:plasma membrane"/>
    <property type="evidence" value="ECO:0007669"/>
    <property type="project" value="UniProtKB-SubCell"/>
</dbReference>
<evidence type="ECO:0000256" key="2">
    <source>
        <dbReference type="ARBA" id="ARBA00022475"/>
    </source>
</evidence>
<feature type="transmembrane region" description="Helical" evidence="7">
    <location>
        <begin position="230"/>
        <end position="249"/>
    </location>
</feature>
<protein>
    <recommendedName>
        <fullName evidence="8">SSD domain-containing protein</fullName>
    </recommendedName>
</protein>
<dbReference type="OrthoDB" id="9794724at2"/>